<reference evidence="1 2" key="1">
    <citation type="submission" date="2023-08" db="EMBL/GenBank/DDBJ databases">
        <title>Phytohabitans sansha sp. nov., isolated from marine sediment.</title>
        <authorList>
            <person name="Zhao Y."/>
            <person name="Yi K."/>
        </authorList>
    </citation>
    <scope>NUCLEOTIDE SEQUENCE [LARGE SCALE GENOMIC DNA]</scope>
    <source>
        <strain evidence="1 2">ZYX-F-186</strain>
    </source>
</reference>
<keyword evidence="2" id="KW-1185">Reference proteome</keyword>
<accession>A0ABU0ZHS9</accession>
<dbReference type="InterPro" id="IPR025591">
    <property type="entry name" value="RloB"/>
</dbReference>
<name>A0ABU0ZHS9_9ACTN</name>
<dbReference type="Pfam" id="PF13707">
    <property type="entry name" value="RloB"/>
    <property type="match status" value="1"/>
</dbReference>
<dbReference type="RefSeq" id="WP_308713897.1">
    <property type="nucleotide sequence ID" value="NZ_JAVHUY010000016.1"/>
</dbReference>
<protein>
    <submittedName>
        <fullName evidence="1">RloB family protein</fullName>
    </submittedName>
</protein>
<comment type="caution">
    <text evidence="1">The sequence shown here is derived from an EMBL/GenBank/DDBJ whole genome shotgun (WGS) entry which is preliminary data.</text>
</comment>
<evidence type="ECO:0000313" key="1">
    <source>
        <dbReference type="EMBL" id="MDQ7906600.1"/>
    </source>
</evidence>
<dbReference type="EMBL" id="JAVHUY010000016">
    <property type="protein sequence ID" value="MDQ7906600.1"/>
    <property type="molecule type" value="Genomic_DNA"/>
</dbReference>
<evidence type="ECO:0000313" key="2">
    <source>
        <dbReference type="Proteomes" id="UP001230908"/>
    </source>
</evidence>
<proteinExistence type="predicted"/>
<organism evidence="1 2">
    <name type="scientific">Phytohabitans maris</name>
    <dbReference type="NCBI Taxonomy" id="3071409"/>
    <lineage>
        <taxon>Bacteria</taxon>
        <taxon>Bacillati</taxon>
        <taxon>Actinomycetota</taxon>
        <taxon>Actinomycetes</taxon>
        <taxon>Micromonosporales</taxon>
        <taxon>Micromonosporaceae</taxon>
    </lineage>
</organism>
<sequence length="156" mass="17621">MERSSAGSVPLTLVRAAVEARERADREEGEVDEIWCVFDVEWPANHPGLREALDLAQRHDIRVAVSNPCFELWLVLHFQDWRAWLDNDGARRLRRSCDGQEDKGVIGRSYMARRLAAVERAIVLDRMHARNGTAFPHDNPSSGMHLLVTAVSLPSP</sequence>
<gene>
    <name evidence="1" type="ORF">RB614_18965</name>
</gene>
<dbReference type="Proteomes" id="UP001230908">
    <property type="component" value="Unassembled WGS sequence"/>
</dbReference>